<evidence type="ECO:0000313" key="7">
    <source>
        <dbReference type="EMBL" id="PUA46716.1"/>
    </source>
</evidence>
<evidence type="ECO:0000259" key="6">
    <source>
        <dbReference type="PROSITE" id="PS51891"/>
    </source>
</evidence>
<protein>
    <submittedName>
        <fullName evidence="7">Ribulose phosphate epimerase</fullName>
    </submittedName>
</protein>
<evidence type="ECO:0000313" key="8">
    <source>
        <dbReference type="Proteomes" id="UP000244178"/>
    </source>
</evidence>
<dbReference type="PANTHER" id="PTHR33337">
    <property type="entry name" value="GFA DOMAIN-CONTAINING PROTEIN"/>
    <property type="match status" value="1"/>
</dbReference>
<evidence type="ECO:0000256" key="5">
    <source>
        <dbReference type="SAM" id="MobiDB-lite"/>
    </source>
</evidence>
<sequence>MTASLYRGGCLCGQIRFEARGPAANPHTCSCQLCQRHSGALTLAWVEFPRERVTWTGPGGAPATFRSSDYSSRTFCRACGSTLGAVDDEPTLALLLGCFDDNRDPALMPTHHSFSDRWPDGWQPTSQPPLNAGQQPVAPEAEQARDSAAPTQYKGPPHE</sequence>
<dbReference type="InterPro" id="IPR011057">
    <property type="entry name" value="Mss4-like_sf"/>
</dbReference>
<feature type="domain" description="CENP-V/GFA" evidence="6">
    <location>
        <begin position="6"/>
        <end position="123"/>
    </location>
</feature>
<dbReference type="PROSITE" id="PS51891">
    <property type="entry name" value="CENP_V_GFA"/>
    <property type="match status" value="1"/>
</dbReference>
<organism evidence="7 8">
    <name type="scientific">Pseudomonas protegens</name>
    <dbReference type="NCBI Taxonomy" id="380021"/>
    <lineage>
        <taxon>Bacteria</taxon>
        <taxon>Pseudomonadati</taxon>
        <taxon>Pseudomonadota</taxon>
        <taxon>Gammaproteobacteria</taxon>
        <taxon>Pseudomonadales</taxon>
        <taxon>Pseudomonadaceae</taxon>
        <taxon>Pseudomonas</taxon>
    </lineage>
</organism>
<dbReference type="Gene3D" id="3.90.1590.10">
    <property type="entry name" value="glutathione-dependent formaldehyde- activating enzyme (gfa)"/>
    <property type="match status" value="1"/>
</dbReference>
<feature type="region of interest" description="Disordered" evidence="5">
    <location>
        <begin position="110"/>
        <end position="159"/>
    </location>
</feature>
<dbReference type="SUPFAM" id="SSF51316">
    <property type="entry name" value="Mss4-like"/>
    <property type="match status" value="1"/>
</dbReference>
<accession>A0A2T6GRF0</accession>
<dbReference type="EMBL" id="PYJM01000001">
    <property type="protein sequence ID" value="PUA46716.1"/>
    <property type="molecule type" value="Genomic_DNA"/>
</dbReference>
<comment type="caution">
    <text evidence="7">The sequence shown here is derived from an EMBL/GenBank/DDBJ whole genome shotgun (WGS) entry which is preliminary data.</text>
</comment>
<evidence type="ECO:0000256" key="4">
    <source>
        <dbReference type="ARBA" id="ARBA00023239"/>
    </source>
</evidence>
<feature type="compositionally biased region" description="Polar residues" evidence="5">
    <location>
        <begin position="123"/>
        <end position="134"/>
    </location>
</feature>
<keyword evidence="3" id="KW-0862">Zinc</keyword>
<dbReference type="InterPro" id="IPR006913">
    <property type="entry name" value="CENP-V/GFA"/>
</dbReference>
<keyword evidence="2" id="KW-0479">Metal-binding</keyword>
<dbReference type="Proteomes" id="UP000244178">
    <property type="component" value="Unassembled WGS sequence"/>
</dbReference>
<dbReference type="AlphaFoldDB" id="A0A2T6GRF0"/>
<keyword evidence="4" id="KW-0456">Lyase</keyword>
<dbReference type="Pfam" id="PF04828">
    <property type="entry name" value="GFA"/>
    <property type="match status" value="1"/>
</dbReference>
<proteinExistence type="inferred from homology"/>
<evidence type="ECO:0000256" key="2">
    <source>
        <dbReference type="ARBA" id="ARBA00022723"/>
    </source>
</evidence>
<name>A0A2T6GRF0_9PSED</name>
<evidence type="ECO:0000256" key="1">
    <source>
        <dbReference type="ARBA" id="ARBA00005495"/>
    </source>
</evidence>
<dbReference type="GO" id="GO:0016846">
    <property type="term" value="F:carbon-sulfur lyase activity"/>
    <property type="evidence" value="ECO:0007669"/>
    <property type="project" value="InterPro"/>
</dbReference>
<reference evidence="7 8" key="1">
    <citation type="submission" date="2018-03" db="EMBL/GenBank/DDBJ databases">
        <title>Draft genome sequence of the plant growth promoting rhizobacterium Pseudomonas protegens strain BNJ-SS-45 isolated from wheat (Triticum aestivum) rhizosphere.</title>
        <authorList>
            <person name="Bajpai A."/>
            <person name="Shende K."/>
            <person name="Meena N."/>
            <person name="Upadhyayula S.R."/>
            <person name="Suravajhala P."/>
            <person name="Medicherla K.M."/>
            <person name="Johri B.N."/>
        </authorList>
    </citation>
    <scope>NUCLEOTIDE SEQUENCE [LARGE SCALE GENOMIC DNA]</scope>
    <source>
        <strain evidence="7 8">BNJ-SS-45</strain>
    </source>
</reference>
<evidence type="ECO:0000256" key="3">
    <source>
        <dbReference type="ARBA" id="ARBA00022833"/>
    </source>
</evidence>
<gene>
    <name evidence="7" type="ORF">C5U62_01675</name>
</gene>
<dbReference type="GO" id="GO:0046872">
    <property type="term" value="F:metal ion binding"/>
    <property type="evidence" value="ECO:0007669"/>
    <property type="project" value="UniProtKB-KW"/>
</dbReference>
<dbReference type="PANTHER" id="PTHR33337:SF40">
    <property type="entry name" value="CENP-V_GFA DOMAIN-CONTAINING PROTEIN-RELATED"/>
    <property type="match status" value="1"/>
</dbReference>
<comment type="similarity">
    <text evidence="1">Belongs to the Gfa family.</text>
</comment>